<organism evidence="9 10">
    <name type="scientific">Grifola frondosa</name>
    <name type="common">Maitake</name>
    <name type="synonym">Polyporus frondosus</name>
    <dbReference type="NCBI Taxonomy" id="5627"/>
    <lineage>
        <taxon>Eukaryota</taxon>
        <taxon>Fungi</taxon>
        <taxon>Dikarya</taxon>
        <taxon>Basidiomycota</taxon>
        <taxon>Agaricomycotina</taxon>
        <taxon>Agaricomycetes</taxon>
        <taxon>Polyporales</taxon>
        <taxon>Grifolaceae</taxon>
        <taxon>Grifola</taxon>
    </lineage>
</organism>
<evidence type="ECO:0000256" key="8">
    <source>
        <dbReference type="RuleBase" id="RU004398"/>
    </source>
</evidence>
<evidence type="ECO:0000313" key="9">
    <source>
        <dbReference type="EMBL" id="OBZ66541.1"/>
    </source>
</evidence>
<proteinExistence type="inferred from homology"/>
<keyword evidence="10" id="KW-1185">Reference proteome</keyword>
<evidence type="ECO:0000256" key="4">
    <source>
        <dbReference type="ARBA" id="ARBA00016009"/>
    </source>
</evidence>
<accession>A0A1C7LP57</accession>
<dbReference type="Gene3D" id="3.30.2380.10">
    <property type="entry name" value="CGI121/TPRKB"/>
    <property type="match status" value="1"/>
</dbReference>
<protein>
    <recommendedName>
        <fullName evidence="4">EKC/KEOPS complex subunit CGI121</fullName>
    </recommendedName>
    <alternativeName>
        <fullName evidence="3">EKC/KEOPS complex subunit cgi121</fullName>
    </alternativeName>
</protein>
<dbReference type="SUPFAM" id="SSF143870">
    <property type="entry name" value="PF0523-like"/>
    <property type="match status" value="1"/>
</dbReference>
<evidence type="ECO:0000256" key="5">
    <source>
        <dbReference type="ARBA" id="ARBA00022694"/>
    </source>
</evidence>
<dbReference type="PANTHER" id="PTHR15840:SF10">
    <property type="entry name" value="EKC_KEOPS COMPLEX SUBUNIT TPRKB"/>
    <property type="match status" value="1"/>
</dbReference>
<sequence>MNQAPANVFFILDTQKAFNMETFSYLHLPTQVSSVSIALFTKVSNAAQLKTRLVQVSLLQGAEGDIEREAVNFAFIDARLTCRSSPCLKICSLIHLQTAIYQAILALVQGALRTKTVHSEILWSLNPSNNITEALRRYGVSDTTTSLFVVRVSSQDSDLQERMKAVVSGDLTSFDALASLTDWAAIKKARRHYYKLNNELALKSTKGDKQEQLVIEEIVTSSVAMKSVMA</sequence>
<comment type="similarity">
    <text evidence="2 8">Belongs to the CGI121/TPRKB family.</text>
</comment>
<keyword evidence="5" id="KW-0819">tRNA processing</keyword>
<name>A0A1C7LP57_GRIFR</name>
<dbReference type="Pfam" id="PF08617">
    <property type="entry name" value="CGI-121"/>
    <property type="match status" value="1"/>
</dbReference>
<dbReference type="STRING" id="5627.A0A1C7LP57"/>
<evidence type="ECO:0000256" key="2">
    <source>
        <dbReference type="ARBA" id="ARBA00005546"/>
    </source>
</evidence>
<dbReference type="GO" id="GO:0000408">
    <property type="term" value="C:EKC/KEOPS complex"/>
    <property type="evidence" value="ECO:0007669"/>
    <property type="project" value="TreeGrafter"/>
</dbReference>
<gene>
    <name evidence="9" type="ORF">A0H81_13430</name>
</gene>
<dbReference type="EMBL" id="LUGG01000029">
    <property type="protein sequence ID" value="OBZ66541.1"/>
    <property type="molecule type" value="Genomic_DNA"/>
</dbReference>
<dbReference type="GO" id="GO:0005634">
    <property type="term" value="C:nucleus"/>
    <property type="evidence" value="ECO:0007669"/>
    <property type="project" value="UniProtKB-SubCell"/>
</dbReference>
<dbReference type="OrthoDB" id="329139at2759"/>
<comment type="subcellular location">
    <subcellularLocation>
        <location evidence="1">Nucleus</location>
    </subcellularLocation>
</comment>
<dbReference type="InterPro" id="IPR036504">
    <property type="entry name" value="CGI121/TPRKB_sf"/>
</dbReference>
<comment type="function">
    <text evidence="7">Component of the EKC/KEOPS complex that is required for the formation of a threonylcarbamoyl group on adenosine at position 37 (t(6)A37) in tRNAs that read codons beginning with adenine. The complex is probably involved in the transfer of the threonylcarbamoyl moiety of threonylcarbamoyl-AMP (TC-AMP) to the N6 group of A37. CGI121 acts as an allosteric effector that regulates the t(6)A activity of the complex. The EKC/KEOPS complex also promotes both telomere uncapping and telomere elongation. The complex is required for efficient recruitment of transcriptional coactivators. CGI121 is not required for tRNA modification.</text>
</comment>
<reference evidence="9 10" key="1">
    <citation type="submission" date="2016-03" db="EMBL/GenBank/DDBJ databases">
        <title>Whole genome sequencing of Grifola frondosa 9006-11.</title>
        <authorList>
            <person name="Min B."/>
            <person name="Park H."/>
            <person name="Kim J.-G."/>
            <person name="Cho H."/>
            <person name="Oh Y.-L."/>
            <person name="Kong W.-S."/>
            <person name="Choi I.-G."/>
        </authorList>
    </citation>
    <scope>NUCLEOTIDE SEQUENCE [LARGE SCALE GENOMIC DNA]</scope>
    <source>
        <strain evidence="9 10">9006-11</strain>
    </source>
</reference>
<dbReference type="AlphaFoldDB" id="A0A1C7LP57"/>
<dbReference type="PANTHER" id="PTHR15840">
    <property type="entry name" value="CGI-121 FAMILY MEMBER"/>
    <property type="match status" value="1"/>
</dbReference>
<dbReference type="InterPro" id="IPR013926">
    <property type="entry name" value="CGI121/TPRKB"/>
</dbReference>
<dbReference type="GO" id="GO:0005829">
    <property type="term" value="C:cytosol"/>
    <property type="evidence" value="ECO:0007669"/>
    <property type="project" value="TreeGrafter"/>
</dbReference>
<evidence type="ECO:0000313" key="10">
    <source>
        <dbReference type="Proteomes" id="UP000092993"/>
    </source>
</evidence>
<keyword evidence="6 8" id="KW-0539">Nucleus</keyword>
<dbReference type="OMA" id="RATTHIA"/>
<dbReference type="Proteomes" id="UP000092993">
    <property type="component" value="Unassembled WGS sequence"/>
</dbReference>
<evidence type="ECO:0000256" key="6">
    <source>
        <dbReference type="ARBA" id="ARBA00023242"/>
    </source>
</evidence>
<evidence type="ECO:0000256" key="7">
    <source>
        <dbReference type="ARBA" id="ARBA00025043"/>
    </source>
</evidence>
<dbReference type="GO" id="GO:0002949">
    <property type="term" value="P:tRNA threonylcarbamoyladenosine modification"/>
    <property type="evidence" value="ECO:0007669"/>
    <property type="project" value="TreeGrafter"/>
</dbReference>
<evidence type="ECO:0000256" key="1">
    <source>
        <dbReference type="ARBA" id="ARBA00004123"/>
    </source>
</evidence>
<evidence type="ECO:0000256" key="3">
    <source>
        <dbReference type="ARBA" id="ARBA00015316"/>
    </source>
</evidence>
<comment type="caution">
    <text evidence="9">The sequence shown here is derived from an EMBL/GenBank/DDBJ whole genome shotgun (WGS) entry which is preliminary data.</text>
</comment>